<dbReference type="InterPro" id="IPR037518">
    <property type="entry name" value="MPN"/>
</dbReference>
<evidence type="ECO:0000256" key="4">
    <source>
        <dbReference type="ARBA" id="ARBA00022801"/>
    </source>
</evidence>
<dbReference type="EMBL" id="FM992692">
    <property type="protein sequence ID" value="CAX41682.1"/>
    <property type="molecule type" value="Genomic_DNA"/>
</dbReference>
<reference evidence="10 11" key="1">
    <citation type="journal article" date="2009" name="Genome Res.">
        <title>Comparative genomics of the fungal pathogens Candida dubliniensis and Candida albicans.</title>
        <authorList>
            <person name="Jackson A.P."/>
            <person name="Gamble J.A."/>
            <person name="Yeomans T."/>
            <person name="Moran G.P."/>
            <person name="Saunders D."/>
            <person name="Harris D."/>
            <person name="Aslett M."/>
            <person name="Barrell J.F."/>
            <person name="Butler G."/>
            <person name="Citiulo F."/>
            <person name="Coleman D.C."/>
            <person name="de Groot P.W.J."/>
            <person name="Goodwin T.J."/>
            <person name="Quail M.A."/>
            <person name="McQuillan J."/>
            <person name="Munro C.A."/>
            <person name="Pain A."/>
            <person name="Poulter R.T."/>
            <person name="Rajandream M.A."/>
            <person name="Renauld H."/>
            <person name="Spiering M.J."/>
            <person name="Tivey A."/>
            <person name="Gow N.A.R."/>
            <person name="Barrell B."/>
            <person name="Sullivan D.J."/>
            <person name="Berriman M."/>
        </authorList>
    </citation>
    <scope>NUCLEOTIDE SEQUENCE [LARGE SCALE GENOMIC DNA]</scope>
    <source>
        <strain evidence="11">CD36 / ATCC MYA-646 / CBS 7987 / NCPF 3949 / NRRL Y-17841</strain>
    </source>
</reference>
<dbReference type="AlphaFoldDB" id="B9WHN8"/>
<dbReference type="GO" id="GO:0008237">
    <property type="term" value="F:metallopeptidase activity"/>
    <property type="evidence" value="ECO:0007669"/>
    <property type="project" value="UniProtKB-KW"/>
</dbReference>
<keyword evidence="2" id="KW-0645">Protease</keyword>
<keyword evidence="6 10" id="KW-0647">Proteasome</keyword>
<evidence type="ECO:0000256" key="5">
    <source>
        <dbReference type="ARBA" id="ARBA00022833"/>
    </source>
</evidence>
<dbReference type="GO" id="GO:0000502">
    <property type="term" value="C:proteasome complex"/>
    <property type="evidence" value="ECO:0007669"/>
    <property type="project" value="UniProtKB-KW"/>
</dbReference>
<proteinExistence type="inferred from homology"/>
<gene>
    <name evidence="9" type="ordered locus">Cd36_53050</name>
    <name evidence="10" type="ORF">CD36_53050</name>
</gene>
<dbReference type="PROSITE" id="PS50249">
    <property type="entry name" value="MPN"/>
    <property type="match status" value="1"/>
</dbReference>
<name>B9WHN8_CANDC</name>
<comment type="similarity">
    <text evidence="1">Belongs to the peptidase M67A family.</text>
</comment>
<dbReference type="InterPro" id="IPR056263">
    <property type="entry name" value="RPN11_C"/>
</dbReference>
<dbReference type="GO" id="GO:0034515">
    <property type="term" value="C:proteasome storage granule"/>
    <property type="evidence" value="ECO:0007669"/>
    <property type="project" value="UniProtKB-ARBA"/>
</dbReference>
<keyword evidence="7" id="KW-0482">Metalloprotease</keyword>
<dbReference type="Pfam" id="PF01398">
    <property type="entry name" value="JAB"/>
    <property type="match status" value="1"/>
</dbReference>
<evidence type="ECO:0000256" key="3">
    <source>
        <dbReference type="ARBA" id="ARBA00022723"/>
    </source>
</evidence>
<evidence type="ECO:0000313" key="10">
    <source>
        <dbReference type="EMBL" id="CAX41682.1"/>
    </source>
</evidence>
<dbReference type="GO" id="GO:0046872">
    <property type="term" value="F:metal ion binding"/>
    <property type="evidence" value="ECO:0007669"/>
    <property type="project" value="UniProtKB-KW"/>
</dbReference>
<dbReference type="CDD" id="cd08069">
    <property type="entry name" value="MPN_RPN11_CSN5"/>
    <property type="match status" value="1"/>
</dbReference>
<dbReference type="HOGENOM" id="CLU_052991_0_1_1"/>
<keyword evidence="4" id="KW-0378">Hydrolase</keyword>
<feature type="domain" description="MPN" evidence="8">
    <location>
        <begin position="30"/>
        <end position="165"/>
    </location>
</feature>
<dbReference type="Proteomes" id="UP000002605">
    <property type="component" value="Chromosome 5"/>
</dbReference>
<evidence type="ECO:0000256" key="7">
    <source>
        <dbReference type="ARBA" id="ARBA00023049"/>
    </source>
</evidence>
<sequence>MERLQRLLGQGAGAVPTQSDGPAIDNSETVYISSLALLKMLKHGRAGVPMEVMGLMLGEFVDEFTIHVHDVFAMPQSGTGVSVEAVDDVFQTKMMDMLRQTGRDQMVVGWYHSHPGFGCWLSSVDVNTQQSFEQLNKRAVAVVIDPIQSVKGKVVIDAFRTIDTTTLMMGQEPRQSTSNVGHLNKPSIQALIHGLNRHYYSLNIDYHKTEYETNMLLNLHKKNWQSGLKLVDYNCKEVENLDNTEKMVGIAKLYNQRVQEEKDLSEEQLKTRYVGKQDPKKHLGDTAEKLIDENVSSLLKGCVDVVAIQ</sequence>
<dbReference type="SUPFAM" id="SSF102712">
    <property type="entry name" value="JAB1/MPN domain"/>
    <property type="match status" value="1"/>
</dbReference>
<organism evidence="10 11">
    <name type="scientific">Candida dubliniensis (strain CD36 / ATCC MYA-646 / CBS 7987 / NCPF 3949 / NRRL Y-17841)</name>
    <name type="common">Yeast</name>
    <dbReference type="NCBI Taxonomy" id="573826"/>
    <lineage>
        <taxon>Eukaryota</taxon>
        <taxon>Fungi</taxon>
        <taxon>Dikarya</taxon>
        <taxon>Ascomycota</taxon>
        <taxon>Saccharomycotina</taxon>
        <taxon>Pichiomycetes</taxon>
        <taxon>Debaryomycetaceae</taxon>
        <taxon>Candida/Lodderomyces clade</taxon>
        <taxon>Candida</taxon>
    </lineage>
</organism>
<evidence type="ECO:0000256" key="6">
    <source>
        <dbReference type="ARBA" id="ARBA00022942"/>
    </source>
</evidence>
<protein>
    <submittedName>
        <fullName evidence="10">Proteasome regulatory subunit, putative</fullName>
    </submittedName>
</protein>
<accession>B9WHN8</accession>
<evidence type="ECO:0000259" key="8">
    <source>
        <dbReference type="PROSITE" id="PS50249"/>
    </source>
</evidence>
<keyword evidence="5" id="KW-0862">Zinc</keyword>
<dbReference type="RefSeq" id="XP_002420600.1">
    <property type="nucleotide sequence ID" value="XM_002420555.1"/>
</dbReference>
<dbReference type="KEGG" id="cdu:CD36_53050"/>
<dbReference type="VEuPathDB" id="FungiDB:CD36_53050"/>
<dbReference type="GO" id="GO:0006508">
    <property type="term" value="P:proteolysis"/>
    <property type="evidence" value="ECO:0007669"/>
    <property type="project" value="UniProtKB-KW"/>
</dbReference>
<dbReference type="InterPro" id="IPR050242">
    <property type="entry name" value="JAMM_MPN+_peptidase_M67A"/>
</dbReference>
<dbReference type="Gene3D" id="3.40.140.10">
    <property type="entry name" value="Cytidine Deaminase, domain 2"/>
    <property type="match status" value="1"/>
</dbReference>
<keyword evidence="11" id="KW-1185">Reference proteome</keyword>
<dbReference type="GeneID" id="8048477"/>
<evidence type="ECO:0000313" key="9">
    <source>
        <dbReference type="CGD" id="CAL0000160836"/>
    </source>
</evidence>
<evidence type="ECO:0000256" key="2">
    <source>
        <dbReference type="ARBA" id="ARBA00022670"/>
    </source>
</evidence>
<dbReference type="InterPro" id="IPR000555">
    <property type="entry name" value="JAMM/MPN+_dom"/>
</dbReference>
<evidence type="ECO:0000256" key="1">
    <source>
        <dbReference type="ARBA" id="ARBA00008568"/>
    </source>
</evidence>
<dbReference type="eggNOG" id="KOG1555">
    <property type="taxonomic scope" value="Eukaryota"/>
</dbReference>
<evidence type="ECO:0000313" key="11">
    <source>
        <dbReference type="Proteomes" id="UP000002605"/>
    </source>
</evidence>
<dbReference type="PANTHER" id="PTHR10410">
    <property type="entry name" value="EUKARYOTIC TRANSLATION INITIATION FACTOR 3 -RELATED"/>
    <property type="match status" value="1"/>
</dbReference>
<dbReference type="Pfam" id="PF23594">
    <property type="entry name" value="RPN11_C"/>
    <property type="match status" value="1"/>
</dbReference>
<dbReference type="CGD" id="CAL0000160836">
    <property type="gene designation" value="Cd36_53050"/>
</dbReference>
<keyword evidence="3" id="KW-0479">Metal-binding</keyword>
<dbReference type="SMART" id="SM00232">
    <property type="entry name" value="JAB_MPN"/>
    <property type="match status" value="1"/>
</dbReference>
<dbReference type="OrthoDB" id="605656at2759"/>
<dbReference type="MEROPS" id="M67.001"/>
<dbReference type="FunFam" id="3.40.140.10:FF:000001">
    <property type="entry name" value="26S proteasome non-ATPase regulatory subunit"/>
    <property type="match status" value="1"/>
</dbReference>